<gene>
    <name evidence="2" type="ORF">SAMN06295960_0766</name>
</gene>
<reference evidence="2 3" key="1">
    <citation type="submission" date="2017-04" db="EMBL/GenBank/DDBJ databases">
        <authorList>
            <person name="Afonso C.L."/>
            <person name="Miller P.J."/>
            <person name="Scott M.A."/>
            <person name="Spackman E."/>
            <person name="Goraichik I."/>
            <person name="Dimitrov K.M."/>
            <person name="Suarez D.L."/>
            <person name="Swayne D.E."/>
        </authorList>
    </citation>
    <scope>NUCLEOTIDE SEQUENCE [LARGE SCALE GENOMIC DNA]</scope>
    <source>
        <strain evidence="2 3">11</strain>
    </source>
</reference>
<evidence type="ECO:0000313" key="2">
    <source>
        <dbReference type="EMBL" id="SMG18090.1"/>
    </source>
</evidence>
<organism evidence="2 3">
    <name type="scientific">Paenibacillus aquistagni</name>
    <dbReference type="NCBI Taxonomy" id="1852522"/>
    <lineage>
        <taxon>Bacteria</taxon>
        <taxon>Bacillati</taxon>
        <taxon>Bacillota</taxon>
        <taxon>Bacilli</taxon>
        <taxon>Bacillales</taxon>
        <taxon>Paenibacillaceae</taxon>
        <taxon>Paenibacillus</taxon>
    </lineage>
</organism>
<keyword evidence="1" id="KW-0472">Membrane</keyword>
<keyword evidence="1" id="KW-0812">Transmembrane</keyword>
<accession>A0A1X7ITD6</accession>
<dbReference type="EMBL" id="FXAZ01000001">
    <property type="protein sequence ID" value="SMG18090.1"/>
    <property type="molecule type" value="Genomic_DNA"/>
</dbReference>
<name>A0A1X7ITD6_9BACL</name>
<proteinExistence type="predicted"/>
<dbReference type="Proteomes" id="UP000193834">
    <property type="component" value="Unassembled WGS sequence"/>
</dbReference>
<sequence>MKIAFSKLAVTLLKGLLIVVLSLFGLICIFAVMMSLSLWYMEVGHR</sequence>
<keyword evidence="3" id="KW-1185">Reference proteome</keyword>
<dbReference type="RefSeq" id="WP_176228832.1">
    <property type="nucleotide sequence ID" value="NZ_FXAZ01000001.1"/>
</dbReference>
<dbReference type="AlphaFoldDB" id="A0A1X7ITD6"/>
<keyword evidence="1" id="KW-1133">Transmembrane helix</keyword>
<evidence type="ECO:0000256" key="1">
    <source>
        <dbReference type="SAM" id="Phobius"/>
    </source>
</evidence>
<feature type="transmembrane region" description="Helical" evidence="1">
    <location>
        <begin position="12"/>
        <end position="40"/>
    </location>
</feature>
<protein>
    <submittedName>
        <fullName evidence="2">Uncharacterized protein</fullName>
    </submittedName>
</protein>
<evidence type="ECO:0000313" key="3">
    <source>
        <dbReference type="Proteomes" id="UP000193834"/>
    </source>
</evidence>